<evidence type="ECO:0000313" key="2">
    <source>
        <dbReference type="EMBL" id="MCL9818766.1"/>
    </source>
</evidence>
<gene>
    <name evidence="2" type="ORF">NCR95_01015</name>
</gene>
<evidence type="ECO:0000256" key="1">
    <source>
        <dbReference type="SAM" id="SignalP"/>
    </source>
</evidence>
<sequence>MKNRILTFFVLSFTLLFIVNCNQTALAPNNPTPPYPKIIYDKTLDTSIIPTDFSKTLDNRIKILFNQNPNPKIQAIHYHFTHFHNESQGDRSPSISFSAYPRYLIQLNLKVITQDTTSFYKQNYEIPIALFNPMYDQHFDSLISKALKTP</sequence>
<evidence type="ECO:0008006" key="4">
    <source>
        <dbReference type="Google" id="ProtNLM"/>
    </source>
</evidence>
<dbReference type="Proteomes" id="UP001057522">
    <property type="component" value="Unassembled WGS sequence"/>
</dbReference>
<reference evidence="2" key="1">
    <citation type="submission" date="2022-06" db="EMBL/GenBank/DDBJ databases">
        <title>Helicobacter colisuis sp. nov.</title>
        <authorList>
            <person name="Papic B."/>
            <person name="Gruntar I."/>
        </authorList>
    </citation>
    <scope>NUCLEOTIDE SEQUENCE</scope>
    <source>
        <strain evidence="2">11154-15</strain>
    </source>
</reference>
<dbReference type="RefSeq" id="WP_250603272.1">
    <property type="nucleotide sequence ID" value="NZ_JAMOKX010000001.1"/>
</dbReference>
<feature type="signal peptide" evidence="1">
    <location>
        <begin position="1"/>
        <end position="27"/>
    </location>
</feature>
<name>A0ABT0TS79_9HELI</name>
<accession>A0ABT0TS79</accession>
<feature type="chain" id="PRO_5046546176" description="Lipoprotein" evidence="1">
    <location>
        <begin position="28"/>
        <end position="150"/>
    </location>
</feature>
<keyword evidence="3" id="KW-1185">Reference proteome</keyword>
<keyword evidence="1" id="KW-0732">Signal</keyword>
<organism evidence="2 3">
    <name type="scientific">Helicobacter colisuis</name>
    <dbReference type="NCBI Taxonomy" id="2949739"/>
    <lineage>
        <taxon>Bacteria</taxon>
        <taxon>Pseudomonadati</taxon>
        <taxon>Campylobacterota</taxon>
        <taxon>Epsilonproteobacteria</taxon>
        <taxon>Campylobacterales</taxon>
        <taxon>Helicobacteraceae</taxon>
        <taxon>Helicobacter</taxon>
    </lineage>
</organism>
<dbReference type="EMBL" id="JAMOKX010000001">
    <property type="protein sequence ID" value="MCL9818766.1"/>
    <property type="molecule type" value="Genomic_DNA"/>
</dbReference>
<comment type="caution">
    <text evidence="2">The sequence shown here is derived from an EMBL/GenBank/DDBJ whole genome shotgun (WGS) entry which is preliminary data.</text>
</comment>
<proteinExistence type="predicted"/>
<protein>
    <recommendedName>
        <fullName evidence="4">Lipoprotein</fullName>
    </recommendedName>
</protein>
<evidence type="ECO:0000313" key="3">
    <source>
        <dbReference type="Proteomes" id="UP001057522"/>
    </source>
</evidence>